<feature type="non-terminal residue" evidence="2">
    <location>
        <position position="1"/>
    </location>
</feature>
<accession>A0A146KDR6</accession>
<protein>
    <submittedName>
        <fullName evidence="2">Uncharacterized protein</fullName>
    </submittedName>
</protein>
<gene>
    <name evidence="2" type="ORF">TPC1_12287</name>
</gene>
<keyword evidence="1" id="KW-0175">Coiled coil</keyword>
<evidence type="ECO:0000313" key="2">
    <source>
        <dbReference type="EMBL" id="JAP94893.1"/>
    </source>
</evidence>
<dbReference type="AlphaFoldDB" id="A0A146KDR6"/>
<proteinExistence type="predicted"/>
<feature type="non-terminal residue" evidence="2">
    <location>
        <position position="168"/>
    </location>
</feature>
<name>A0A146KDR6_9EUKA</name>
<reference evidence="2" key="1">
    <citation type="submission" date="2015-07" db="EMBL/GenBank/DDBJ databases">
        <title>Adaptation to a free-living lifestyle via gene acquisitions in the diplomonad Trepomonas sp. PC1.</title>
        <authorList>
            <person name="Xu F."/>
            <person name="Jerlstrom-Hultqvist J."/>
            <person name="Kolisko M."/>
            <person name="Simpson A.G.B."/>
            <person name="Roger A.J."/>
            <person name="Svard S.G."/>
            <person name="Andersson J.O."/>
        </authorList>
    </citation>
    <scope>NUCLEOTIDE SEQUENCE</scope>
    <source>
        <strain evidence="2">PC1</strain>
    </source>
</reference>
<organism evidence="2">
    <name type="scientific">Trepomonas sp. PC1</name>
    <dbReference type="NCBI Taxonomy" id="1076344"/>
    <lineage>
        <taxon>Eukaryota</taxon>
        <taxon>Metamonada</taxon>
        <taxon>Diplomonadida</taxon>
        <taxon>Hexamitidae</taxon>
        <taxon>Hexamitinae</taxon>
        <taxon>Trepomonas</taxon>
    </lineage>
</organism>
<dbReference type="EMBL" id="GDID01001713">
    <property type="protein sequence ID" value="JAP94893.1"/>
    <property type="molecule type" value="Transcribed_RNA"/>
</dbReference>
<evidence type="ECO:0000256" key="1">
    <source>
        <dbReference type="SAM" id="Coils"/>
    </source>
</evidence>
<feature type="coiled-coil region" evidence="1">
    <location>
        <begin position="85"/>
        <end position="112"/>
    </location>
</feature>
<sequence>KDYDTTFKPEVLKVLKTIQQEIDEVETDKHPELLKIQETLDATRLRLLGVAEIQYQLAIQQAKHTLDYSKKQIDNDYRLGVDDAKESVFAELRKKKKELRDLLDKLQQMQMQCAYEIKSCNDLQVPQKRRERKPFSQQQFNFKINEHEARQDLDIIKQLNEDFDPKKK</sequence>